<dbReference type="InterPro" id="IPR009057">
    <property type="entry name" value="Homeodomain-like_sf"/>
</dbReference>
<evidence type="ECO:0000256" key="1">
    <source>
        <dbReference type="ARBA" id="ARBA00023015"/>
    </source>
</evidence>
<dbReference type="EMBL" id="CP026106">
    <property type="protein sequence ID" value="AUT71221.1"/>
    <property type="molecule type" value="Genomic_DNA"/>
</dbReference>
<dbReference type="PROSITE" id="PS01124">
    <property type="entry name" value="HTH_ARAC_FAMILY_2"/>
    <property type="match status" value="1"/>
</dbReference>
<evidence type="ECO:0000313" key="4">
    <source>
        <dbReference type="EMBL" id="AUT71221.1"/>
    </source>
</evidence>
<dbReference type="RefSeq" id="WP_081498914.1">
    <property type="nucleotide sequence ID" value="NZ_AKAU01000213.1"/>
</dbReference>
<feature type="domain" description="HTH araC/xylS-type" evidence="3">
    <location>
        <begin position="1"/>
        <end position="66"/>
    </location>
</feature>
<dbReference type="InterPro" id="IPR018060">
    <property type="entry name" value="HTH_AraC"/>
</dbReference>
<sequence length="66" mass="7766">MLATLNSNMSIEAIAGSIHMSKKQFPRLFKRATGTTPHSWRLREKVRGSRRDLLKQNRWQRTPFAR</sequence>
<evidence type="ECO:0000256" key="2">
    <source>
        <dbReference type="ARBA" id="ARBA00023163"/>
    </source>
</evidence>
<evidence type="ECO:0000259" key="3">
    <source>
        <dbReference type="PROSITE" id="PS01124"/>
    </source>
</evidence>
<dbReference type="GO" id="GO:0003700">
    <property type="term" value="F:DNA-binding transcription factor activity"/>
    <property type="evidence" value="ECO:0007669"/>
    <property type="project" value="InterPro"/>
</dbReference>
<dbReference type="KEGG" id="phs:C2L64_23245"/>
<keyword evidence="2" id="KW-0804">Transcription</keyword>
<evidence type="ECO:0000313" key="5">
    <source>
        <dbReference type="Proteomes" id="UP000236649"/>
    </source>
</evidence>
<dbReference type="Pfam" id="PF00165">
    <property type="entry name" value="HTH_AraC"/>
    <property type="match status" value="1"/>
</dbReference>
<dbReference type="Gene3D" id="1.10.10.60">
    <property type="entry name" value="Homeodomain-like"/>
    <property type="match status" value="1"/>
</dbReference>
<dbReference type="GO" id="GO:0043565">
    <property type="term" value="F:sequence-specific DNA binding"/>
    <property type="evidence" value="ECO:0007669"/>
    <property type="project" value="InterPro"/>
</dbReference>
<keyword evidence="1" id="KW-0805">Transcription regulation</keyword>
<accession>A0AAN1JCC0</accession>
<proteinExistence type="predicted"/>
<organism evidence="4 5">
    <name type="scientific">Paraburkholderia hospita</name>
    <dbReference type="NCBI Taxonomy" id="169430"/>
    <lineage>
        <taxon>Bacteria</taxon>
        <taxon>Pseudomonadati</taxon>
        <taxon>Pseudomonadota</taxon>
        <taxon>Betaproteobacteria</taxon>
        <taxon>Burkholderiales</taxon>
        <taxon>Burkholderiaceae</taxon>
        <taxon>Paraburkholderia</taxon>
    </lineage>
</organism>
<protein>
    <recommendedName>
        <fullName evidence="3">HTH araC/xylS-type domain-containing protein</fullName>
    </recommendedName>
</protein>
<dbReference type="SUPFAM" id="SSF46689">
    <property type="entry name" value="Homeodomain-like"/>
    <property type="match status" value="1"/>
</dbReference>
<gene>
    <name evidence="4" type="ORF">C2L64_23245</name>
</gene>
<name>A0AAN1JCC0_9BURK</name>
<reference evidence="4 5" key="1">
    <citation type="submission" date="2018-01" db="EMBL/GenBank/DDBJ databases">
        <title>Species boundaries and ecological features among Paraburkholderia terrae DSMZ17804T, P. hospita DSMZ17164T and P. caribensis DSMZ13236T.</title>
        <authorList>
            <person name="Pratama A.A."/>
        </authorList>
    </citation>
    <scope>NUCLEOTIDE SEQUENCE [LARGE SCALE GENOMIC DNA]</scope>
    <source>
        <strain evidence="4 5">DSM 17164</strain>
    </source>
</reference>
<dbReference type="Proteomes" id="UP000236649">
    <property type="component" value="Chromosome 2"/>
</dbReference>
<dbReference type="AlphaFoldDB" id="A0AAN1JCC0"/>